<dbReference type="EMBL" id="JYDW01000017">
    <property type="protein sequence ID" value="KRZ61569.1"/>
    <property type="molecule type" value="Genomic_DNA"/>
</dbReference>
<name>A0A0V1LQ26_9BILA</name>
<dbReference type="Proteomes" id="UP000054721">
    <property type="component" value="Unassembled WGS sequence"/>
</dbReference>
<evidence type="ECO:0000313" key="1">
    <source>
        <dbReference type="EMBL" id="KRZ61569.1"/>
    </source>
</evidence>
<protein>
    <submittedName>
        <fullName evidence="1">Uncharacterized protein</fullName>
    </submittedName>
</protein>
<organism evidence="1 2">
    <name type="scientific">Trichinella nativa</name>
    <dbReference type="NCBI Taxonomy" id="6335"/>
    <lineage>
        <taxon>Eukaryota</taxon>
        <taxon>Metazoa</taxon>
        <taxon>Ecdysozoa</taxon>
        <taxon>Nematoda</taxon>
        <taxon>Enoplea</taxon>
        <taxon>Dorylaimia</taxon>
        <taxon>Trichinellida</taxon>
        <taxon>Trichinellidae</taxon>
        <taxon>Trichinella</taxon>
    </lineage>
</organism>
<reference evidence="1 2" key="1">
    <citation type="submission" date="2015-05" db="EMBL/GenBank/DDBJ databases">
        <title>Evolution of Trichinella species and genotypes.</title>
        <authorList>
            <person name="Korhonen P.K."/>
            <person name="Edoardo P."/>
            <person name="Giuseppe L.R."/>
            <person name="Gasser R.B."/>
        </authorList>
    </citation>
    <scope>NUCLEOTIDE SEQUENCE [LARGE SCALE GENOMIC DNA]</scope>
    <source>
        <strain evidence="1">ISS10</strain>
    </source>
</reference>
<dbReference type="AlphaFoldDB" id="A0A0V1LQ26"/>
<comment type="caution">
    <text evidence="1">The sequence shown here is derived from an EMBL/GenBank/DDBJ whole genome shotgun (WGS) entry which is preliminary data.</text>
</comment>
<keyword evidence="2" id="KW-1185">Reference proteome</keyword>
<gene>
    <name evidence="1" type="ORF">T02_7273</name>
</gene>
<proteinExistence type="predicted"/>
<evidence type="ECO:0000313" key="2">
    <source>
        <dbReference type="Proteomes" id="UP000054721"/>
    </source>
</evidence>
<sequence length="69" mass="7640">THTVFVHTGNHSFILCAQRRLKSTKCLHPCSVSSDLALSVFCLCLPLDDDNCEWSTSDEIFTALLVSVI</sequence>
<accession>A0A0V1LQ26</accession>
<feature type="non-terminal residue" evidence="1">
    <location>
        <position position="1"/>
    </location>
</feature>